<comment type="caution">
    <text evidence="10">The sequence shown here is derived from an EMBL/GenBank/DDBJ whole genome shotgun (WGS) entry which is preliminary data.</text>
</comment>
<dbReference type="GO" id="GO:0006367">
    <property type="term" value="P:transcription initiation at RNA polymerase II promoter"/>
    <property type="evidence" value="ECO:0007669"/>
    <property type="project" value="InterPro"/>
</dbReference>
<evidence type="ECO:0000256" key="1">
    <source>
        <dbReference type="ARBA" id="ARBA00004123"/>
    </source>
</evidence>
<evidence type="ECO:0000256" key="3">
    <source>
        <dbReference type="ARBA" id="ARBA00023015"/>
    </source>
</evidence>
<feature type="region of interest" description="Disordered" evidence="9">
    <location>
        <begin position="429"/>
        <end position="463"/>
    </location>
</feature>
<evidence type="ECO:0000256" key="5">
    <source>
        <dbReference type="ARBA" id="ARBA00023163"/>
    </source>
</evidence>
<evidence type="ECO:0000256" key="6">
    <source>
        <dbReference type="ARBA" id="ARBA00023242"/>
    </source>
</evidence>
<proteinExistence type="inferred from homology"/>
<dbReference type="GO" id="GO:0003677">
    <property type="term" value="F:DNA binding"/>
    <property type="evidence" value="ECO:0007669"/>
    <property type="project" value="UniProtKB-KW"/>
</dbReference>
<comment type="function">
    <text evidence="7 8">TFIIF is a general transcription initiation factor that binds to RNA polymerase II and helps to recruit it to the initiation complex in collaboration with TFIIB. It promotes transcription elongation.</text>
</comment>
<evidence type="ECO:0000256" key="4">
    <source>
        <dbReference type="ARBA" id="ARBA00023125"/>
    </source>
</evidence>
<evidence type="ECO:0000256" key="8">
    <source>
        <dbReference type="RuleBase" id="RU366044"/>
    </source>
</evidence>
<dbReference type="AlphaFoldDB" id="A0A5N3XJX1"/>
<dbReference type="Proteomes" id="UP000326062">
    <property type="component" value="Chromosome 7"/>
</dbReference>
<dbReference type="InterPro" id="IPR036388">
    <property type="entry name" value="WH-like_DNA-bd_sf"/>
</dbReference>
<keyword evidence="4 8" id="KW-0238">DNA-binding</keyword>
<evidence type="ECO:0000313" key="10">
    <source>
        <dbReference type="EMBL" id="KAB0374191.1"/>
    </source>
</evidence>
<feature type="compositionally biased region" description="Basic and acidic residues" evidence="9">
    <location>
        <begin position="188"/>
        <end position="206"/>
    </location>
</feature>
<evidence type="ECO:0000313" key="11">
    <source>
        <dbReference type="Proteomes" id="UP000326062"/>
    </source>
</evidence>
<reference evidence="10 11" key="1">
    <citation type="submission" date="2019-06" db="EMBL/GenBank/DDBJ databases">
        <title>Discovery of a novel chromosome fission-fusion reversal in muntjac.</title>
        <authorList>
            <person name="Mudd A.B."/>
            <person name="Bredeson J.V."/>
            <person name="Baum R."/>
            <person name="Hockemeyer D."/>
            <person name="Rokhsar D.S."/>
        </authorList>
    </citation>
    <scope>NUCLEOTIDE SEQUENCE [LARGE SCALE GENOMIC DNA]</scope>
    <source>
        <strain evidence="10">UCam_UCB_Mr</strain>
        <tissue evidence="10">Fibroblast cell line</tissue>
    </source>
</reference>
<name>A0A5N3XJX1_MUNRE</name>
<dbReference type="Pfam" id="PF05793">
    <property type="entry name" value="TFIIF_alpha"/>
    <property type="match status" value="1"/>
</dbReference>
<dbReference type="EMBL" id="VCEB01000008">
    <property type="protein sequence ID" value="KAB0374191.1"/>
    <property type="molecule type" value="Genomic_DNA"/>
</dbReference>
<keyword evidence="6 8" id="KW-0539">Nucleus</keyword>
<organism evidence="10 11">
    <name type="scientific">Muntiacus reevesi</name>
    <name type="common">Reeves' muntjac</name>
    <name type="synonym">Cervus reevesi</name>
    <dbReference type="NCBI Taxonomy" id="9886"/>
    <lineage>
        <taxon>Eukaryota</taxon>
        <taxon>Metazoa</taxon>
        <taxon>Chordata</taxon>
        <taxon>Craniata</taxon>
        <taxon>Vertebrata</taxon>
        <taxon>Euteleostomi</taxon>
        <taxon>Mammalia</taxon>
        <taxon>Eutheria</taxon>
        <taxon>Laurasiatheria</taxon>
        <taxon>Artiodactyla</taxon>
        <taxon>Ruminantia</taxon>
        <taxon>Pecora</taxon>
        <taxon>Cervidae</taxon>
        <taxon>Muntiacinae</taxon>
        <taxon>Muntiacus</taxon>
    </lineage>
</organism>
<dbReference type="PANTHER" id="PTHR13011">
    <property type="entry name" value="TFIIF-ALPHA"/>
    <property type="match status" value="1"/>
</dbReference>
<comment type="subcellular location">
    <subcellularLocation>
        <location evidence="1 8">Nucleus</location>
    </subcellularLocation>
</comment>
<feature type="compositionally biased region" description="Basic and acidic residues" evidence="9">
    <location>
        <begin position="302"/>
        <end position="322"/>
    </location>
</feature>
<feature type="compositionally biased region" description="Basic residues" evidence="9">
    <location>
        <begin position="228"/>
        <end position="245"/>
    </location>
</feature>
<dbReference type="PANTHER" id="PTHR13011:SF0">
    <property type="entry name" value="GENERAL TRANSCRIPTION FACTOR IIF SUBUNIT 1"/>
    <property type="match status" value="1"/>
</dbReference>
<feature type="compositionally biased region" description="Low complexity" evidence="9">
    <location>
        <begin position="353"/>
        <end position="365"/>
    </location>
</feature>
<protein>
    <recommendedName>
        <fullName evidence="8">Transcription initiation factor IIF subunit alpha</fullName>
    </recommendedName>
</protein>
<dbReference type="SUPFAM" id="SSF50916">
    <property type="entry name" value="Rap30/74 interaction domains"/>
    <property type="match status" value="1"/>
</dbReference>
<dbReference type="GO" id="GO:0032968">
    <property type="term" value="P:positive regulation of transcription elongation by RNA polymerase II"/>
    <property type="evidence" value="ECO:0007669"/>
    <property type="project" value="InterPro"/>
</dbReference>
<feature type="region of interest" description="Disordered" evidence="9">
    <location>
        <begin position="176"/>
        <end position="322"/>
    </location>
</feature>
<dbReference type="InterPro" id="IPR008851">
    <property type="entry name" value="TFIIF-alpha"/>
</dbReference>
<feature type="compositionally biased region" description="Basic and acidic residues" evidence="9">
    <location>
        <begin position="214"/>
        <end position="223"/>
    </location>
</feature>
<accession>A0A5N3XJX1</accession>
<evidence type="ECO:0000256" key="2">
    <source>
        <dbReference type="ARBA" id="ARBA00005249"/>
    </source>
</evidence>
<feature type="compositionally biased region" description="Polar residues" evidence="9">
    <location>
        <begin position="398"/>
        <end position="408"/>
    </location>
</feature>
<comment type="similarity">
    <text evidence="2 8">Belongs to the TFIIF alpha subunit family.</text>
</comment>
<feature type="region of interest" description="Disordered" evidence="9">
    <location>
        <begin position="337"/>
        <end position="409"/>
    </location>
</feature>
<keyword evidence="3 8" id="KW-0805">Transcription regulation</keyword>
<dbReference type="GO" id="GO:0005674">
    <property type="term" value="C:transcription factor TFIIF complex"/>
    <property type="evidence" value="ECO:0007669"/>
    <property type="project" value="TreeGrafter"/>
</dbReference>
<evidence type="ECO:0000256" key="9">
    <source>
        <dbReference type="SAM" id="MobiDB-lite"/>
    </source>
</evidence>
<keyword evidence="5 8" id="KW-0804">Transcription</keyword>
<dbReference type="GO" id="GO:0016251">
    <property type="term" value="F:RNA polymerase II general transcription initiation factor activity"/>
    <property type="evidence" value="ECO:0007669"/>
    <property type="project" value="TreeGrafter"/>
</dbReference>
<gene>
    <name evidence="10" type="ORF">FD755_014447</name>
</gene>
<keyword evidence="11" id="KW-1185">Reference proteome</keyword>
<evidence type="ECO:0000256" key="7">
    <source>
        <dbReference type="ARBA" id="ARBA00025232"/>
    </source>
</evidence>
<sequence>MAALGPSGQDVTEYVVRLPKNTTKKFNIMAFNAADKVNLTTWNQAQLEHDLSNKKIYQEEEIPKSGAGRGFGCKLGEEAPGKKYGIIPKKSQLEDQPWLLQVDGELGRKFKGIKRGGVIEHTSYYIFTQCPDGAFEAFPVHNWYNFMPLAKGRMLTAGEEWERRNPVPDHLCIKQLQRPKDQEEDDKEKENSGCKKATELRIHNLEDDLELSSDDSKASREEGGCGPKAKKVPPSKGAQKKKKKKGSVDETFEVNDNGDFKGQEVDYMSSSCSNSQEELEGKPKVTQQGENPKGMDKQSVSCDEHQKEKLPQKDKKASEESDINRGTSLLCFMVKKTPPKGEQKQLGGNSWLGTSSTEAGSTSSTLRAAVSKLEQGKQTIEMPVAKRLRLDTGPQGLSGKSTPSSADVQVTKDAGPCYLRWKPVTPKDQLRNFQTTKTGLCGEQTPAGSDAQVHESRVQGGQR</sequence>
<dbReference type="InterPro" id="IPR011039">
    <property type="entry name" value="TFIIF_interaction"/>
</dbReference>
<dbReference type="GO" id="GO:0001096">
    <property type="term" value="F:TFIIF-class transcription factor complex binding"/>
    <property type="evidence" value="ECO:0007669"/>
    <property type="project" value="TreeGrafter"/>
</dbReference>
<dbReference type="Gene3D" id="1.10.10.10">
    <property type="entry name" value="Winged helix-like DNA-binding domain superfamily/Winged helix DNA-binding domain"/>
    <property type="match status" value="1"/>
</dbReference>